<dbReference type="GO" id="GO:0005886">
    <property type="term" value="C:plasma membrane"/>
    <property type="evidence" value="ECO:0007669"/>
    <property type="project" value="UniProtKB-SubCell"/>
</dbReference>
<evidence type="ECO:0000313" key="5">
    <source>
        <dbReference type="Proteomes" id="UP000315385"/>
    </source>
</evidence>
<evidence type="ECO:0000256" key="2">
    <source>
        <dbReference type="SAM" id="MobiDB-lite"/>
    </source>
</evidence>
<dbReference type="OrthoDB" id="85977at2157"/>
<accession>A0A544QNF0</accession>
<protein>
    <submittedName>
        <fullName evidence="4">PGF-CTERM sorting domain-containing protein</fullName>
    </submittedName>
</protein>
<dbReference type="EMBL" id="SESI01000002">
    <property type="protein sequence ID" value="TQQ80385.1"/>
    <property type="molecule type" value="Genomic_DNA"/>
</dbReference>
<dbReference type="Proteomes" id="UP000315385">
    <property type="component" value="Unassembled WGS sequence"/>
</dbReference>
<dbReference type="NCBIfam" id="NF038145">
    <property type="entry name" value="Hvo_1808_fam"/>
    <property type="match status" value="1"/>
</dbReference>
<reference evidence="4 5" key="1">
    <citation type="submission" date="2019-02" db="EMBL/GenBank/DDBJ databases">
        <title>Halonotius sp. a new haloqrchaeon isolated from saline water.</title>
        <authorList>
            <person name="Duran-Viseras A."/>
            <person name="Sanchez-Porro C."/>
            <person name="Ventosa A."/>
        </authorList>
    </citation>
    <scope>NUCLEOTIDE SEQUENCE [LARGE SCALE GENOMIC DNA]</scope>
    <source>
        <strain evidence="4 5">F9-27</strain>
    </source>
</reference>
<feature type="transmembrane region" description="Helical" evidence="3">
    <location>
        <begin position="512"/>
        <end position="533"/>
    </location>
</feature>
<comment type="caution">
    <text evidence="4">The sequence shown here is derived from an EMBL/GenBank/DDBJ whole genome shotgun (WGS) entry which is preliminary data.</text>
</comment>
<name>A0A544QNF0_9EURY</name>
<feature type="compositionally biased region" description="Low complexity" evidence="2">
    <location>
        <begin position="46"/>
        <end position="69"/>
    </location>
</feature>
<dbReference type="NCBIfam" id="TIGR04126">
    <property type="entry name" value="PGF_CTERM"/>
    <property type="match status" value="1"/>
</dbReference>
<feature type="region of interest" description="Disordered" evidence="2">
    <location>
        <begin position="46"/>
        <end position="82"/>
    </location>
</feature>
<keyword evidence="5" id="KW-1185">Reference proteome</keyword>
<keyword evidence="1" id="KW-0732">Signal</keyword>
<sequence length="540" mass="57682">MDRRGRSLLVVALAVLAIGALVPATAAATTPATAATSTAAATTTAATTTAATSAATPATTTTAATSTATPTPPATTPTNHSTNTSLGCVDGICHDDPINVTQVDGLDAAERDRLLARSMARVEYLRGEPFTESVPVQVVDSETFGREQLTPNSSDPRYTRWNDQVWKALFIVGDNTSTQTAITETLTGSVNGLYSPRRDEIVIVADDPESPRISEATLIHELTHALQDQRHDLTSPRFSGDTQDADLAVTGLYEGEAGYIEALYRQRCDDDRWRCQRASPTSGDGGATNRGILTVVLQPYSDGPGYVHEIVTTEGWAGVDERMADPPTTTSEIIHREPIDPHSVDPPSTATAGWQRYTEPGRNGTEVAGEASIFVMFWYQATTARADTVDPGTLYESEGEYDSRTYSAPPSDGWAGDALVPYRRGDDDGYVWTTEWGTPGDAAEFHRAYTAILTARNATATDPGIYELDDAFAGAYGIERDGTRVRIVHAPTTDGLRELDPGLEPSATSDQIPGFGIAGALLALLAAGWALAWPATRQRE</sequence>
<evidence type="ECO:0000256" key="3">
    <source>
        <dbReference type="SAM" id="Phobius"/>
    </source>
</evidence>
<dbReference type="GO" id="GO:0030115">
    <property type="term" value="C:S-layer"/>
    <property type="evidence" value="ECO:0007669"/>
    <property type="project" value="UniProtKB-SubCell"/>
</dbReference>
<gene>
    <name evidence="4" type="ORF">EWF95_07805</name>
</gene>
<evidence type="ECO:0000313" key="4">
    <source>
        <dbReference type="EMBL" id="TQQ80385.1"/>
    </source>
</evidence>
<dbReference type="AlphaFoldDB" id="A0A544QNF0"/>
<proteinExistence type="predicted"/>
<keyword evidence="3" id="KW-0472">Membrane</keyword>
<dbReference type="RefSeq" id="WP_142443504.1">
    <property type="nucleotide sequence ID" value="NZ_SESI01000002.1"/>
</dbReference>
<evidence type="ECO:0000256" key="1">
    <source>
        <dbReference type="ARBA" id="ARBA00022729"/>
    </source>
</evidence>
<organism evidence="4 5">
    <name type="scientific">Halonotius roseus</name>
    <dbReference type="NCBI Taxonomy" id="2511997"/>
    <lineage>
        <taxon>Archaea</taxon>
        <taxon>Methanobacteriati</taxon>
        <taxon>Methanobacteriota</taxon>
        <taxon>Stenosarchaea group</taxon>
        <taxon>Halobacteria</taxon>
        <taxon>Halobacteriales</taxon>
        <taxon>Haloferacaceae</taxon>
        <taxon>Halonotius</taxon>
    </lineage>
</organism>
<dbReference type="InterPro" id="IPR026371">
    <property type="entry name" value="PGF_CTERM"/>
</dbReference>
<keyword evidence="3" id="KW-0812">Transmembrane</keyword>
<keyword evidence="3" id="KW-1133">Transmembrane helix</keyword>
<dbReference type="InterPro" id="IPR047792">
    <property type="entry name" value="Hvo_1808-like"/>
</dbReference>